<dbReference type="EMBL" id="JABRWJ010000005">
    <property type="protein sequence ID" value="NRF69038.1"/>
    <property type="molecule type" value="Genomic_DNA"/>
</dbReference>
<reference evidence="1 2" key="1">
    <citation type="submission" date="2020-05" db="EMBL/GenBank/DDBJ databases">
        <title>Aquincola sp. isolate from soil.</title>
        <authorList>
            <person name="Han J."/>
            <person name="Kim D.-U."/>
        </authorList>
    </citation>
    <scope>NUCLEOTIDE SEQUENCE [LARGE SCALE GENOMIC DNA]</scope>
    <source>
        <strain evidence="1 2">S2</strain>
    </source>
</reference>
<dbReference type="Gene3D" id="3.40.50.300">
    <property type="entry name" value="P-loop containing nucleotide triphosphate hydrolases"/>
    <property type="match status" value="1"/>
</dbReference>
<dbReference type="RefSeq" id="WP_173125304.1">
    <property type="nucleotide sequence ID" value="NZ_JABRWJ010000005.1"/>
</dbReference>
<evidence type="ECO:0000313" key="2">
    <source>
        <dbReference type="Proteomes" id="UP000737171"/>
    </source>
</evidence>
<organism evidence="1 2">
    <name type="scientific">Pseudaquabacterium terrae</name>
    <dbReference type="NCBI Taxonomy" id="2732868"/>
    <lineage>
        <taxon>Bacteria</taxon>
        <taxon>Pseudomonadati</taxon>
        <taxon>Pseudomonadota</taxon>
        <taxon>Betaproteobacteria</taxon>
        <taxon>Burkholderiales</taxon>
        <taxon>Sphaerotilaceae</taxon>
        <taxon>Pseudaquabacterium</taxon>
    </lineage>
</organism>
<proteinExistence type="predicted"/>
<protein>
    <submittedName>
        <fullName evidence="1">Mobilization protein</fullName>
    </submittedName>
</protein>
<accession>A0ABX2EKA5</accession>
<sequence>MSTIPTLETASKGNVYLIGGEKGGVGKSFVARLLAQHFIDQQIPFLGFDTDRSHGTLSRFYTGFASPVVVDRYEALDAIIESAVELPARRVLVDLAAQTLEPLTRWMEESGVLDLADMSGVALHYWHVMDNGRDSLELLHKLLERFGARLHYVLVRNHVRGDDFGLLEKSGLQDRALALGARVINLKRLHDGVVQKIDAANSSFWAASNNNAPDGLSLGLLERQRLRIWLAHARHELKAAGV</sequence>
<name>A0ABX2EKA5_9BURK</name>
<dbReference type="InterPro" id="IPR027417">
    <property type="entry name" value="P-loop_NTPase"/>
</dbReference>
<evidence type="ECO:0000313" key="1">
    <source>
        <dbReference type="EMBL" id="NRF69038.1"/>
    </source>
</evidence>
<gene>
    <name evidence="1" type="ORF">HLB44_18755</name>
</gene>
<keyword evidence="2" id="KW-1185">Reference proteome</keyword>
<comment type="caution">
    <text evidence="1">The sequence shown here is derived from an EMBL/GenBank/DDBJ whole genome shotgun (WGS) entry which is preliminary data.</text>
</comment>
<dbReference type="SUPFAM" id="SSF52540">
    <property type="entry name" value="P-loop containing nucleoside triphosphate hydrolases"/>
    <property type="match status" value="1"/>
</dbReference>
<dbReference type="Proteomes" id="UP000737171">
    <property type="component" value="Unassembled WGS sequence"/>
</dbReference>